<evidence type="ECO:0000256" key="1">
    <source>
        <dbReference type="ARBA" id="ARBA00004571"/>
    </source>
</evidence>
<keyword evidence="10" id="KW-0121">Carboxypeptidase</keyword>
<evidence type="ECO:0000256" key="5">
    <source>
        <dbReference type="ARBA" id="ARBA00022729"/>
    </source>
</evidence>
<evidence type="ECO:0000259" key="9">
    <source>
        <dbReference type="Pfam" id="PF25183"/>
    </source>
</evidence>
<feature type="chain" id="PRO_5043896439" evidence="8">
    <location>
        <begin position="24"/>
        <end position="1219"/>
    </location>
</feature>
<dbReference type="PANTHER" id="PTHR30069">
    <property type="entry name" value="TONB-DEPENDENT OUTER MEMBRANE RECEPTOR"/>
    <property type="match status" value="1"/>
</dbReference>
<keyword evidence="6" id="KW-0472">Membrane</keyword>
<dbReference type="Gene3D" id="2.60.40.1120">
    <property type="entry name" value="Carboxypeptidase-like, regulatory domain"/>
    <property type="match status" value="1"/>
</dbReference>
<dbReference type="InterPro" id="IPR039426">
    <property type="entry name" value="TonB-dep_rcpt-like"/>
</dbReference>
<dbReference type="Pfam" id="PF13620">
    <property type="entry name" value="CarboxypepD_reg"/>
    <property type="match status" value="1"/>
</dbReference>
<dbReference type="Pfam" id="PF25183">
    <property type="entry name" value="OMP_b-brl_4"/>
    <property type="match status" value="1"/>
</dbReference>
<keyword evidence="2" id="KW-0813">Transport</keyword>
<protein>
    <submittedName>
        <fullName evidence="10">Carboxypeptidase regulatory-like domain-containing protein</fullName>
    </submittedName>
</protein>
<dbReference type="SUPFAM" id="SSF49464">
    <property type="entry name" value="Carboxypeptidase regulatory domain-like"/>
    <property type="match status" value="1"/>
</dbReference>
<dbReference type="SUPFAM" id="SSF56935">
    <property type="entry name" value="Porins"/>
    <property type="match status" value="1"/>
</dbReference>
<keyword evidence="5 8" id="KW-0732">Signal</keyword>
<feature type="domain" description="TonB-dependent transporter Oar-like beta-barrel" evidence="9">
    <location>
        <begin position="246"/>
        <end position="1184"/>
    </location>
</feature>
<dbReference type="EMBL" id="CP121196">
    <property type="protein sequence ID" value="XBH18338.1"/>
    <property type="molecule type" value="Genomic_DNA"/>
</dbReference>
<evidence type="ECO:0000256" key="6">
    <source>
        <dbReference type="ARBA" id="ARBA00023136"/>
    </source>
</evidence>
<keyword evidence="10" id="KW-0378">Hydrolase</keyword>
<evidence type="ECO:0000256" key="3">
    <source>
        <dbReference type="ARBA" id="ARBA00022452"/>
    </source>
</evidence>
<gene>
    <name evidence="10" type="ORF">P8935_03160</name>
</gene>
<dbReference type="InterPro" id="IPR037066">
    <property type="entry name" value="Plug_dom_sf"/>
</dbReference>
<feature type="signal peptide" evidence="8">
    <location>
        <begin position="1"/>
        <end position="23"/>
    </location>
</feature>
<dbReference type="GO" id="GO:0044718">
    <property type="term" value="P:siderophore transmembrane transport"/>
    <property type="evidence" value="ECO:0007669"/>
    <property type="project" value="TreeGrafter"/>
</dbReference>
<dbReference type="GO" id="GO:0015344">
    <property type="term" value="F:siderophore uptake transmembrane transporter activity"/>
    <property type="evidence" value="ECO:0007669"/>
    <property type="project" value="TreeGrafter"/>
</dbReference>
<evidence type="ECO:0000256" key="2">
    <source>
        <dbReference type="ARBA" id="ARBA00022448"/>
    </source>
</evidence>
<keyword evidence="3" id="KW-1134">Transmembrane beta strand</keyword>
<name>A0AAU7DKR7_9BACT</name>
<organism evidence="10">
    <name type="scientific">Telmatobacter sp. DSM 110680</name>
    <dbReference type="NCBI Taxonomy" id="3036704"/>
    <lineage>
        <taxon>Bacteria</taxon>
        <taxon>Pseudomonadati</taxon>
        <taxon>Acidobacteriota</taxon>
        <taxon>Terriglobia</taxon>
        <taxon>Terriglobales</taxon>
        <taxon>Acidobacteriaceae</taxon>
        <taxon>Telmatobacter</taxon>
    </lineage>
</organism>
<dbReference type="InterPro" id="IPR036942">
    <property type="entry name" value="Beta-barrel_TonB_sf"/>
</dbReference>
<reference evidence="10" key="1">
    <citation type="submission" date="2023-03" db="EMBL/GenBank/DDBJ databases">
        <title>Edaphobacter sp.</title>
        <authorList>
            <person name="Huber K.J."/>
            <person name="Papendorf J."/>
            <person name="Pilke C."/>
            <person name="Bunk B."/>
            <person name="Sproeer C."/>
            <person name="Pester M."/>
        </authorList>
    </citation>
    <scope>NUCLEOTIDE SEQUENCE</scope>
    <source>
        <strain evidence="10">DSM 110680</strain>
    </source>
</reference>
<dbReference type="InterPro" id="IPR057601">
    <property type="entry name" value="Oar-like_b-barrel"/>
</dbReference>
<dbReference type="InterPro" id="IPR008969">
    <property type="entry name" value="CarboxyPept-like_regulatory"/>
</dbReference>
<evidence type="ECO:0000256" key="7">
    <source>
        <dbReference type="ARBA" id="ARBA00023237"/>
    </source>
</evidence>
<accession>A0AAU7DKR7</accession>
<dbReference type="RefSeq" id="WP_348263562.1">
    <property type="nucleotide sequence ID" value="NZ_CP121196.1"/>
</dbReference>
<comment type="subcellular location">
    <subcellularLocation>
        <location evidence="1">Cell outer membrane</location>
        <topology evidence="1">Multi-pass membrane protein</topology>
    </subcellularLocation>
</comment>
<proteinExistence type="predicted"/>
<evidence type="ECO:0000256" key="4">
    <source>
        <dbReference type="ARBA" id="ARBA00022692"/>
    </source>
</evidence>
<keyword evidence="7" id="KW-0998">Cell outer membrane</keyword>
<keyword evidence="10" id="KW-0645">Protease</keyword>
<dbReference type="GO" id="GO:0004180">
    <property type="term" value="F:carboxypeptidase activity"/>
    <property type="evidence" value="ECO:0007669"/>
    <property type="project" value="UniProtKB-KW"/>
</dbReference>
<evidence type="ECO:0000313" key="10">
    <source>
        <dbReference type="EMBL" id="XBH18338.1"/>
    </source>
</evidence>
<dbReference type="Gene3D" id="2.40.170.20">
    <property type="entry name" value="TonB-dependent receptor, beta-barrel domain"/>
    <property type="match status" value="1"/>
</dbReference>
<dbReference type="Gene3D" id="2.170.130.10">
    <property type="entry name" value="TonB-dependent receptor, plug domain"/>
    <property type="match status" value="1"/>
</dbReference>
<dbReference type="GO" id="GO:0009279">
    <property type="term" value="C:cell outer membrane"/>
    <property type="evidence" value="ECO:0007669"/>
    <property type="project" value="UniProtKB-SubCell"/>
</dbReference>
<dbReference type="PANTHER" id="PTHR30069:SF29">
    <property type="entry name" value="HEMOGLOBIN AND HEMOGLOBIN-HAPTOGLOBIN-BINDING PROTEIN 1-RELATED"/>
    <property type="match status" value="1"/>
</dbReference>
<evidence type="ECO:0000256" key="8">
    <source>
        <dbReference type="SAM" id="SignalP"/>
    </source>
</evidence>
<dbReference type="AlphaFoldDB" id="A0AAU7DKR7"/>
<keyword evidence="4" id="KW-0812">Transmembrane</keyword>
<sequence length="1219" mass="130227">MRFLRLLHAAALTVSLLGLTAYVACIGTPVAQAQADLGSCSGVVTDASGAVIPNAEVKLTNIATGAVRVSATNSKGEYSVNQLLPATYSVSFSSPGFTPASHNLQITVGSSNTINVKLAVAGGSTQITVAADDFAGVHLEKPEVAAVIQTDQILSLPTLDRNPYSLVAFSGNLSSDPTATARGVGFNISGSRNTSVDILLDGVENTDLYAVGIGQTVPMDATSEIRIVTSNSGAEYGRGSGAVNVSTKSGTNGLHGSAYEFNRVSTLASDGYNNNYLHAVDPTTPAKPRYTHNQFGYSIGGPIKKDKIFFFSSTEWTRIRSAQNIITTVPTTDLIGMSASNMQDFFAAYGTLAHPINGTELTGAQVQGSLWGSDINYIGLTQAGLPTNTKLSGGCADAKISNTAICTKNLFGQSIYQIPADSGGGTPVNQWISFNRADWTINQTSSMFVRYIQESLVNPSGSVNNSPYKGYDTANTQFNHGLEVAYSKAITPTLASATKLLGSRYNNAQPLGTQPVSPTLYVNGGSPVTLNGGYINFPGYSQTSPGNALPFGGPQNFIEIGEDLAWSKGKHQFTFGGTFLYIKDNRTFGAYEEAVDGLINASSGATNALKNFVSGGLGLLQVAVNPNGAYPCYRNAQGTYQETSACDVTLPVSSPNFSRSNRYQDGAAYASDSWKVDPKLTVNVGVRWELYGPQHSQKPGYDANFFFGAGGTPWDQIRNGQVLTRNTAPNGRLWNLNTKQFAPKLGFAYDPFGTGKTSFRGGFGMNYERNFNNVTFNVIQNPPNYGVVSFTTADNGGVPIPVSTNNFAQFGTGTGKKLLPNVTLRAVDPKIKPAYAENWSLSIEHQFADTTASLSYVGTRGIHNYSISNVNRSFDGAVYEGDQIVNTLDLNSPIYGTAANLYSSTGNRTNYQYGSVNFRGADGDSYYHGLTAELRTANLMHTGLNVRADYTFSHAIDNDSSTFNDSGNEGGGGLVLGYTDPWNHALDRGTSDFNQKHRVSSAIVWNVPFGKSLTGVAKTLGQNWTVSTTFDAQTGTPFSMFDCGYAITVCPRTSFVTAPRRKGSNLTDISSSVGPNTYSYIHLPDYGDAYNEQVNPVANAYYESIYDPAYGAPAGTMWAGSDVPVCSGIHGVGCHLVEGMDGRNMFTGPGSWHENLGVVKDFKVHERYDLQLKGEFINIFNHANTFLNLGGSNDVSSYTDVLAYKSGNRNTELSLHIAF</sequence>